<keyword evidence="5 9" id="KW-0798">TonB box</keyword>
<dbReference type="Pfam" id="PF07715">
    <property type="entry name" value="Plug"/>
    <property type="match status" value="1"/>
</dbReference>
<dbReference type="Gene3D" id="2.170.130.10">
    <property type="entry name" value="TonB-dependent receptor, plug domain"/>
    <property type="match status" value="1"/>
</dbReference>
<dbReference type="OrthoDB" id="9768177at2"/>
<dbReference type="NCBIfam" id="TIGR04057">
    <property type="entry name" value="SusC_RagA_signa"/>
    <property type="match status" value="1"/>
</dbReference>
<dbReference type="InterPro" id="IPR000531">
    <property type="entry name" value="Beta-barrel_TonB"/>
</dbReference>
<evidence type="ECO:0000256" key="5">
    <source>
        <dbReference type="ARBA" id="ARBA00023077"/>
    </source>
</evidence>
<organism evidence="12 13">
    <name type="scientific">Arsenicibacter rosenii</name>
    <dbReference type="NCBI Taxonomy" id="1750698"/>
    <lineage>
        <taxon>Bacteria</taxon>
        <taxon>Pseudomonadati</taxon>
        <taxon>Bacteroidota</taxon>
        <taxon>Cytophagia</taxon>
        <taxon>Cytophagales</taxon>
        <taxon>Spirosomataceae</taxon>
        <taxon>Arsenicibacter</taxon>
    </lineage>
</organism>
<evidence type="ECO:0000256" key="6">
    <source>
        <dbReference type="ARBA" id="ARBA00023136"/>
    </source>
</evidence>
<dbReference type="GO" id="GO:0009279">
    <property type="term" value="C:cell outer membrane"/>
    <property type="evidence" value="ECO:0007669"/>
    <property type="project" value="UniProtKB-SubCell"/>
</dbReference>
<evidence type="ECO:0000256" key="3">
    <source>
        <dbReference type="ARBA" id="ARBA00022452"/>
    </source>
</evidence>
<protein>
    <submittedName>
        <fullName evidence="12">SusC/RagA family TonB-linked outer membrane protein</fullName>
    </submittedName>
</protein>
<keyword evidence="7 8" id="KW-0998">Cell outer membrane</keyword>
<dbReference type="SUPFAM" id="SSF56935">
    <property type="entry name" value="Porins"/>
    <property type="match status" value="1"/>
</dbReference>
<comment type="caution">
    <text evidence="12">The sequence shown here is derived from an EMBL/GenBank/DDBJ whole genome shotgun (WGS) entry which is preliminary data.</text>
</comment>
<keyword evidence="4 8" id="KW-0812">Transmembrane</keyword>
<evidence type="ECO:0000256" key="7">
    <source>
        <dbReference type="ARBA" id="ARBA00023237"/>
    </source>
</evidence>
<keyword evidence="2 8" id="KW-0813">Transport</keyword>
<feature type="domain" description="TonB-dependent receptor plug" evidence="11">
    <location>
        <begin position="95"/>
        <end position="218"/>
    </location>
</feature>
<proteinExistence type="inferred from homology"/>
<dbReference type="Gene3D" id="2.40.170.20">
    <property type="entry name" value="TonB-dependent receptor, beta-barrel domain"/>
    <property type="match status" value="1"/>
</dbReference>
<evidence type="ECO:0000259" key="10">
    <source>
        <dbReference type="Pfam" id="PF00593"/>
    </source>
</evidence>
<reference evidence="12 13" key="1">
    <citation type="submission" date="2016-10" db="EMBL/GenBank/DDBJ databases">
        <title>Arsenicibacter rosenii gen. nov., sp. nov., an efficient arsenic-methylating bacterium isolated from an arsenic-contaminated paddy soil.</title>
        <authorList>
            <person name="Huang K."/>
        </authorList>
    </citation>
    <scope>NUCLEOTIDE SEQUENCE [LARGE SCALE GENOMIC DNA]</scope>
    <source>
        <strain evidence="12 13">SM-1</strain>
    </source>
</reference>
<gene>
    <name evidence="12" type="ORF">BLX24_23205</name>
</gene>
<dbReference type="InterPro" id="IPR012910">
    <property type="entry name" value="Plug_dom"/>
</dbReference>
<accession>A0A1S2VEB4</accession>
<dbReference type="NCBIfam" id="TIGR04056">
    <property type="entry name" value="OMP_RagA_SusC"/>
    <property type="match status" value="1"/>
</dbReference>
<dbReference type="InterPro" id="IPR037066">
    <property type="entry name" value="Plug_dom_sf"/>
</dbReference>
<dbReference type="SUPFAM" id="SSF49464">
    <property type="entry name" value="Carboxypeptidase regulatory domain-like"/>
    <property type="match status" value="1"/>
</dbReference>
<comment type="subcellular location">
    <subcellularLocation>
        <location evidence="1 8">Cell outer membrane</location>
        <topology evidence="1 8">Multi-pass membrane protein</topology>
    </subcellularLocation>
</comment>
<evidence type="ECO:0000313" key="12">
    <source>
        <dbReference type="EMBL" id="OIN56760.1"/>
    </source>
</evidence>
<sequence length="1097" mass="119742">MAQNRQITGTVVDAGGSSLPGASVLVKGTTTGVVTDENGKYSVAVPGGAILVFSYIGYLSQEAVVDNRTTIDIRLQADAASLSEVVVVGYTTQSKAKVTSAVSKMSATELKNTPNANPVQSLQGKMAGVSIPVSTGQPGLASANIIIRGGTKSNVYGTDGNNALGSNASDVNPLIVIDGVFRTRSEFNDINPNDIESVQVMKDAASIAIYGARGANGVIVVKTRTGKFNARTSVSVSHRTTFEQPGRSYNYLNAADYLKLARTTANTTYDLSATQKNTFLNNGGFSAGTRLYTNRGDYGNGLYTTALYNNMVAVEGQAYVDALLAKGYQTIDDPVNPGTKLLFYDNRYQDMLWKTGVTQDNNVSISGGGDVANYNVSAGYTLQDGTLVGTRYKRYNALGNFGFKLSKNVTLDAMVNYQNVIPNNVEDNYLNATIRGMRISPLIRTFKEDGNPQSGESYSVRNWFHTLKYDEYRVNTERITSRVGLTYNIIPGLSYRPSLSYVMSDYRFLFMRKGVPDSDFSKPATIREKRENVDFYRQLMVDQILQYDHTFNRLHTITALAGFNFTRNYNNTITIGSQRATNDYIFTINEPSITSINGVPTTNVTAFGTGIGVTKSASFFGQLQYDYDARYLLAASMRYDGFSNFAPGNKYATFPSVSGGWNIHRESFLSNVKPVSNLKLRASWGISGTSGLSYTDTYGGYNASQYAQSPGVLRANLANPNLKWEKTEVTDIALDLGLFNNRVNLTVDWYNKLTKDRLDSKPLPAESPFSSIVFNNGILQNKGIEIELGAEAVRAGDFSWRINATFARNNQKILKLPDNGRAKNRQGGTIIADPVTGKDSEVGGFAEGERPYALYVFQTDGVFATEEAAQKWNAQYTDRMVTTNGLTVKKHAGDYIFRDLNGDNIIDQKDVVFIGYRTPTMIGGIQNTFTYKGISVRFNADYALGHMISNGALARALGTGRAFNEGAPSEALGNDIWQKEGDTGKRYARFSLGDADVGQKNYIRASSVGINNSYGSDVSAMFDKGDFLALRELTVAYDLPKPAAKKIGAANINVFASIYNLGYLSAYKGLNPEVYTGYDPGGYPRPHQISLGANLRF</sequence>
<dbReference type="Proteomes" id="UP000181790">
    <property type="component" value="Unassembled WGS sequence"/>
</dbReference>
<dbReference type="InterPro" id="IPR039426">
    <property type="entry name" value="TonB-dep_rcpt-like"/>
</dbReference>
<dbReference type="InterPro" id="IPR008969">
    <property type="entry name" value="CarboxyPept-like_regulatory"/>
</dbReference>
<evidence type="ECO:0000259" key="11">
    <source>
        <dbReference type="Pfam" id="PF07715"/>
    </source>
</evidence>
<dbReference type="Pfam" id="PF13715">
    <property type="entry name" value="CarbopepD_reg_2"/>
    <property type="match status" value="1"/>
</dbReference>
<dbReference type="Gene3D" id="2.60.40.1120">
    <property type="entry name" value="Carboxypeptidase-like, regulatory domain"/>
    <property type="match status" value="1"/>
</dbReference>
<dbReference type="AlphaFoldDB" id="A0A1S2VEB4"/>
<evidence type="ECO:0000256" key="1">
    <source>
        <dbReference type="ARBA" id="ARBA00004571"/>
    </source>
</evidence>
<evidence type="ECO:0000256" key="2">
    <source>
        <dbReference type="ARBA" id="ARBA00022448"/>
    </source>
</evidence>
<evidence type="ECO:0000256" key="8">
    <source>
        <dbReference type="PROSITE-ProRule" id="PRU01360"/>
    </source>
</evidence>
<name>A0A1S2VEB4_9BACT</name>
<dbReference type="EMBL" id="MORL01000019">
    <property type="protein sequence ID" value="OIN56760.1"/>
    <property type="molecule type" value="Genomic_DNA"/>
</dbReference>
<dbReference type="PROSITE" id="PS52016">
    <property type="entry name" value="TONB_DEPENDENT_REC_3"/>
    <property type="match status" value="1"/>
</dbReference>
<dbReference type="InterPro" id="IPR023996">
    <property type="entry name" value="TonB-dep_OMP_SusC/RagA"/>
</dbReference>
<dbReference type="Pfam" id="PF00593">
    <property type="entry name" value="TonB_dep_Rec_b-barrel"/>
    <property type="match status" value="1"/>
</dbReference>
<evidence type="ECO:0000313" key="13">
    <source>
        <dbReference type="Proteomes" id="UP000181790"/>
    </source>
</evidence>
<keyword evidence="3 8" id="KW-1134">Transmembrane beta strand</keyword>
<feature type="domain" description="TonB-dependent receptor-like beta-barrel" evidence="10">
    <location>
        <begin position="456"/>
        <end position="812"/>
    </location>
</feature>
<comment type="similarity">
    <text evidence="8 9">Belongs to the TonB-dependent receptor family.</text>
</comment>
<evidence type="ECO:0000256" key="9">
    <source>
        <dbReference type="RuleBase" id="RU003357"/>
    </source>
</evidence>
<dbReference type="InterPro" id="IPR023997">
    <property type="entry name" value="TonB-dep_OMP_SusC/RagA_CS"/>
</dbReference>
<keyword evidence="13" id="KW-1185">Reference proteome</keyword>
<dbReference type="RefSeq" id="WP_071505679.1">
    <property type="nucleotide sequence ID" value="NZ_MORL01000019.1"/>
</dbReference>
<keyword evidence="6 8" id="KW-0472">Membrane</keyword>
<dbReference type="InterPro" id="IPR036942">
    <property type="entry name" value="Beta-barrel_TonB_sf"/>
</dbReference>
<evidence type="ECO:0000256" key="4">
    <source>
        <dbReference type="ARBA" id="ARBA00022692"/>
    </source>
</evidence>